<organism evidence="1 2">
    <name type="scientific">Neorhizobium huautlense</name>
    <dbReference type="NCBI Taxonomy" id="67774"/>
    <lineage>
        <taxon>Bacteria</taxon>
        <taxon>Pseudomonadati</taxon>
        <taxon>Pseudomonadota</taxon>
        <taxon>Alphaproteobacteria</taxon>
        <taxon>Hyphomicrobiales</taxon>
        <taxon>Rhizobiaceae</taxon>
        <taxon>Rhizobium/Agrobacterium group</taxon>
        <taxon>Neorhizobium</taxon>
    </lineage>
</organism>
<evidence type="ECO:0000313" key="1">
    <source>
        <dbReference type="EMBL" id="MDP9837849.1"/>
    </source>
</evidence>
<dbReference type="Proteomes" id="UP001241472">
    <property type="component" value="Unassembled WGS sequence"/>
</dbReference>
<accession>A0ABT9PVV8</accession>
<gene>
    <name evidence="1" type="ORF">J2T09_002606</name>
</gene>
<comment type="caution">
    <text evidence="1">The sequence shown here is derived from an EMBL/GenBank/DDBJ whole genome shotgun (WGS) entry which is preliminary data.</text>
</comment>
<protein>
    <submittedName>
        <fullName evidence="1">Uncharacterized protein</fullName>
    </submittedName>
</protein>
<sequence>MITAYFIAVSFHRPGDGTRWFQLILKIREPQIYMTKEECVSHLIYLIEKYVDDPENSRELISLIEEQKDRPPAKVLIYKIFEMHTVKFSDDDKILINDISFFFG</sequence>
<evidence type="ECO:0000313" key="2">
    <source>
        <dbReference type="Proteomes" id="UP001241472"/>
    </source>
</evidence>
<reference evidence="1 2" key="1">
    <citation type="submission" date="2023-07" db="EMBL/GenBank/DDBJ databases">
        <title>Sorghum-associated microbial communities from plants grown in Nebraska, USA.</title>
        <authorList>
            <person name="Schachtman D."/>
        </authorList>
    </citation>
    <scope>NUCLEOTIDE SEQUENCE [LARGE SCALE GENOMIC DNA]</scope>
    <source>
        <strain evidence="1 2">DS1307</strain>
    </source>
</reference>
<name>A0ABT9PVV8_9HYPH</name>
<proteinExistence type="predicted"/>
<dbReference type="RefSeq" id="WP_306835212.1">
    <property type="nucleotide sequence ID" value="NZ_JAUSRF010000007.1"/>
</dbReference>
<dbReference type="EMBL" id="JAUSRF010000007">
    <property type="protein sequence ID" value="MDP9837849.1"/>
    <property type="molecule type" value="Genomic_DNA"/>
</dbReference>
<keyword evidence="2" id="KW-1185">Reference proteome</keyword>